<protein>
    <submittedName>
        <fullName evidence="1">Uncharacterized protein</fullName>
    </submittedName>
</protein>
<dbReference type="EMBL" id="LLXI01006499">
    <property type="protein sequence ID" value="PKY62146.1"/>
    <property type="molecule type" value="Genomic_DNA"/>
</dbReference>
<dbReference type="Proteomes" id="UP000234323">
    <property type="component" value="Unassembled WGS sequence"/>
</dbReference>
<accession>A0A2I1HTF3</accession>
<reference evidence="1 2" key="1">
    <citation type="submission" date="2015-10" db="EMBL/GenBank/DDBJ databases">
        <title>Genome analyses suggest a sexual origin of heterokaryosis in a supposedly ancient asexual fungus.</title>
        <authorList>
            <person name="Ropars J."/>
            <person name="Sedzielewska K."/>
            <person name="Noel J."/>
            <person name="Charron P."/>
            <person name="Farinelli L."/>
            <person name="Marton T."/>
            <person name="Kruger M."/>
            <person name="Pelin A."/>
            <person name="Brachmann A."/>
            <person name="Corradi N."/>
        </authorList>
    </citation>
    <scope>NUCLEOTIDE SEQUENCE [LARGE SCALE GENOMIC DNA]</scope>
    <source>
        <strain evidence="1 2">A4</strain>
    </source>
</reference>
<gene>
    <name evidence="1" type="ORF">RhiirA4_488123</name>
</gene>
<organism evidence="1 2">
    <name type="scientific">Rhizophagus irregularis</name>
    <dbReference type="NCBI Taxonomy" id="588596"/>
    <lineage>
        <taxon>Eukaryota</taxon>
        <taxon>Fungi</taxon>
        <taxon>Fungi incertae sedis</taxon>
        <taxon>Mucoromycota</taxon>
        <taxon>Glomeromycotina</taxon>
        <taxon>Glomeromycetes</taxon>
        <taxon>Glomerales</taxon>
        <taxon>Glomeraceae</taxon>
        <taxon>Rhizophagus</taxon>
    </lineage>
</organism>
<dbReference type="AlphaFoldDB" id="A0A2I1HTF3"/>
<proteinExistence type="predicted"/>
<sequence>MFSDIAFHNKFYTLEIIDSEIHVLIPWDGYVQLAEVLFLGIGVIIKHFVIEDNDGNKITMDKK</sequence>
<comment type="caution">
    <text evidence="1">The sequence shown here is derived from an EMBL/GenBank/DDBJ whole genome shotgun (WGS) entry which is preliminary data.</text>
</comment>
<keyword evidence="2" id="KW-1185">Reference proteome</keyword>
<evidence type="ECO:0000313" key="1">
    <source>
        <dbReference type="EMBL" id="PKY62146.1"/>
    </source>
</evidence>
<evidence type="ECO:0000313" key="2">
    <source>
        <dbReference type="Proteomes" id="UP000234323"/>
    </source>
</evidence>
<name>A0A2I1HTF3_9GLOM</name>